<dbReference type="RefSeq" id="WP_148323032.1">
    <property type="nucleotide sequence ID" value="NZ_JACJLL010000027.1"/>
</dbReference>
<keyword evidence="3" id="KW-1185">Reference proteome</keyword>
<sequence length="74" mass="8119">MCKLNFFDKLSAILVLLGSLNCGGIGLFSTNIIASLVGNNVIIFRIIYILILIGAIDLISLLFRCNIFKITDNN</sequence>
<reference evidence="2 3" key="1">
    <citation type="journal article" date="2021" name="Sci. Rep.">
        <title>The distribution of antibiotic resistance genes in chicken gut microbiota commensals.</title>
        <authorList>
            <person name="Juricova H."/>
            <person name="Matiasovicova J."/>
            <person name="Kubasova T."/>
            <person name="Cejkova D."/>
            <person name="Rychlik I."/>
        </authorList>
    </citation>
    <scope>NUCLEOTIDE SEQUENCE [LARGE SCALE GENOMIC DNA]</scope>
    <source>
        <strain evidence="2 3">An435</strain>
    </source>
</reference>
<dbReference type="EMBL" id="JACJLL010000027">
    <property type="protein sequence ID" value="MBM6818921.1"/>
    <property type="molecule type" value="Genomic_DNA"/>
</dbReference>
<keyword evidence="1" id="KW-0472">Membrane</keyword>
<feature type="transmembrane region" description="Helical" evidence="1">
    <location>
        <begin position="42"/>
        <end position="63"/>
    </location>
</feature>
<keyword evidence="1" id="KW-0812">Transmembrane</keyword>
<name>A0ABS2FG37_9CLOT</name>
<dbReference type="PANTHER" id="PTHR37304:SF1">
    <property type="entry name" value="MEMBRANE PROTEIN"/>
    <property type="match status" value="1"/>
</dbReference>
<gene>
    <name evidence="2" type="ORF">H6A19_06150</name>
</gene>
<protein>
    <submittedName>
        <fullName evidence="2">DUF378 domain-containing protein</fullName>
    </submittedName>
</protein>
<evidence type="ECO:0000313" key="2">
    <source>
        <dbReference type="EMBL" id="MBM6818921.1"/>
    </source>
</evidence>
<evidence type="ECO:0000313" key="3">
    <source>
        <dbReference type="Proteomes" id="UP000767334"/>
    </source>
</evidence>
<dbReference type="Pfam" id="PF04070">
    <property type="entry name" value="DUF378"/>
    <property type="match status" value="1"/>
</dbReference>
<dbReference type="PANTHER" id="PTHR37304">
    <property type="entry name" value="MEMBRANE PROTEIN-RELATED"/>
    <property type="match status" value="1"/>
</dbReference>
<comment type="caution">
    <text evidence="2">The sequence shown here is derived from an EMBL/GenBank/DDBJ whole genome shotgun (WGS) entry which is preliminary data.</text>
</comment>
<accession>A0ABS2FG37</accession>
<feature type="transmembrane region" description="Helical" evidence="1">
    <location>
        <begin position="12"/>
        <end position="36"/>
    </location>
</feature>
<keyword evidence="1" id="KW-1133">Transmembrane helix</keyword>
<evidence type="ECO:0000256" key="1">
    <source>
        <dbReference type="SAM" id="Phobius"/>
    </source>
</evidence>
<organism evidence="2 3">
    <name type="scientific">Clostridium saudiense</name>
    <dbReference type="NCBI Taxonomy" id="1414720"/>
    <lineage>
        <taxon>Bacteria</taxon>
        <taxon>Bacillati</taxon>
        <taxon>Bacillota</taxon>
        <taxon>Clostridia</taxon>
        <taxon>Eubacteriales</taxon>
        <taxon>Clostridiaceae</taxon>
        <taxon>Clostridium</taxon>
    </lineage>
</organism>
<dbReference type="InterPro" id="IPR007211">
    <property type="entry name" value="DUF378"/>
</dbReference>
<dbReference type="Proteomes" id="UP000767334">
    <property type="component" value="Unassembled WGS sequence"/>
</dbReference>
<proteinExistence type="predicted"/>